<feature type="compositionally biased region" description="Low complexity" evidence="2">
    <location>
        <begin position="433"/>
        <end position="442"/>
    </location>
</feature>
<dbReference type="PROSITE" id="PS00922">
    <property type="entry name" value="TRANSGLYCOSYLASE"/>
    <property type="match status" value="1"/>
</dbReference>
<evidence type="ECO:0000313" key="5">
    <source>
        <dbReference type="EMBL" id="RMN82950.1"/>
    </source>
</evidence>
<name>A0AB37QB42_PSECA</name>
<dbReference type="InterPro" id="IPR008258">
    <property type="entry name" value="Transglycosylase_SLT_dom_1"/>
</dbReference>
<dbReference type="Pfam" id="PF06474">
    <property type="entry name" value="LPAM_MltD"/>
    <property type="match status" value="1"/>
</dbReference>
<dbReference type="GO" id="GO:0016020">
    <property type="term" value="C:membrane"/>
    <property type="evidence" value="ECO:0007669"/>
    <property type="project" value="InterPro"/>
</dbReference>
<protein>
    <submittedName>
        <fullName evidence="5">Membrane-bound lytic murein transglycosylase D</fullName>
    </submittedName>
</protein>
<dbReference type="InterPro" id="IPR010511">
    <property type="entry name" value="MltD_lipid-attach"/>
</dbReference>
<dbReference type="GO" id="GO:0008933">
    <property type="term" value="F:peptidoglycan lytic transglycosylase activity"/>
    <property type="evidence" value="ECO:0007669"/>
    <property type="project" value="InterPro"/>
</dbReference>
<feature type="compositionally biased region" description="Polar residues" evidence="2">
    <location>
        <begin position="476"/>
        <end position="489"/>
    </location>
</feature>
<proteinExistence type="inferred from homology"/>
<dbReference type="GO" id="GO:0000270">
    <property type="term" value="P:peptidoglycan metabolic process"/>
    <property type="evidence" value="ECO:0007669"/>
    <property type="project" value="InterPro"/>
</dbReference>
<evidence type="ECO:0000256" key="1">
    <source>
        <dbReference type="ARBA" id="ARBA00007734"/>
    </source>
</evidence>
<reference evidence="5 6" key="1">
    <citation type="submission" date="2018-08" db="EMBL/GenBank/DDBJ databases">
        <title>Recombination of ecologically and evolutionarily significant loci maintains genetic cohesion in the Pseudomonas syringae species complex.</title>
        <authorList>
            <person name="Dillon M."/>
            <person name="Thakur S."/>
            <person name="Almeida R.N.D."/>
            <person name="Weir B.S."/>
            <person name="Guttman D.S."/>
        </authorList>
    </citation>
    <scope>NUCLEOTIDE SEQUENCE [LARGE SCALE GENOMIC DNA]</scope>
    <source>
        <strain evidence="5 6">ICMP 15201</strain>
    </source>
</reference>
<organism evidence="5 6">
    <name type="scientific">Pseudomonas cannabina</name>
    <dbReference type="NCBI Taxonomy" id="86840"/>
    <lineage>
        <taxon>Bacteria</taxon>
        <taxon>Pseudomonadati</taxon>
        <taxon>Pseudomonadota</taxon>
        <taxon>Gammaproteobacteria</taxon>
        <taxon>Pseudomonadales</taxon>
        <taxon>Pseudomonadaceae</taxon>
        <taxon>Pseudomonas</taxon>
    </lineage>
</organism>
<dbReference type="InterPro" id="IPR023346">
    <property type="entry name" value="Lysozyme-like_dom_sf"/>
</dbReference>
<feature type="compositionally biased region" description="Basic and acidic residues" evidence="2">
    <location>
        <begin position="497"/>
        <end position="517"/>
    </location>
</feature>
<evidence type="ECO:0000259" key="3">
    <source>
        <dbReference type="Pfam" id="PF01464"/>
    </source>
</evidence>
<dbReference type="PANTHER" id="PTHR37423">
    <property type="entry name" value="SOLUBLE LYTIC MUREIN TRANSGLYCOSYLASE-RELATED"/>
    <property type="match status" value="1"/>
</dbReference>
<sequence>MTALGTGMASAPRRVDTHRTFPPMPAALFHSSSPRLLARSVQIAVLALGSLCVGCQSVDYYQARYDRAPRLVAGLVYGAPDAQADAGLPAVSDMPAYNGEDVWQRLAERCRLLDGQGVNERIIRQRDWLLSNRGFVSGASGRAGPYLHFIVERLDERRMPMELALLPMIESSYNPMANSPAAAAGLWQFIPSTGRQFNLSQSATYDARRDVVASSNAAMDYLTRLHAQFDNDWLLALAAYNAGEGTVGRAIEANRRRGLPVDYWHLNLPKETQDYVPRLLALSLLVRNPGTYGVKLTPVANAPYFDVVQLNHSVDLTQLAATTGVDEAQLVRLNPAFLRKKTPEGPGRLLIPKAHKQILTAGIERITGEAPATIALPQSAGKRAVERLPSPAPVQVAERQPLPAPVQVAERQPLPEPVAVVIKEPVPKPPQAEQPAQAAEQPLSPKPTEPVQIAEQTPPPKPVEPEQVANHPALPQATSLASQTDNDQVPTLIRKGRLLDDRSSPRKREEYENRNGPRELPSGPRIVVYASGTRQ</sequence>
<comment type="similarity">
    <text evidence="1">Belongs to the transglycosylase Slt family.</text>
</comment>
<dbReference type="PANTHER" id="PTHR37423:SF2">
    <property type="entry name" value="MEMBRANE-BOUND LYTIC MUREIN TRANSGLYCOSYLASE C"/>
    <property type="match status" value="1"/>
</dbReference>
<feature type="domain" description="Transglycosylase SLT" evidence="3">
    <location>
        <begin position="156"/>
        <end position="256"/>
    </location>
</feature>
<feature type="region of interest" description="Disordered" evidence="2">
    <location>
        <begin position="427"/>
        <end position="535"/>
    </location>
</feature>
<feature type="domain" description="Lytic murein transglycosylase D lipid attachment" evidence="4">
    <location>
        <begin position="24"/>
        <end position="57"/>
    </location>
</feature>
<evidence type="ECO:0000256" key="2">
    <source>
        <dbReference type="SAM" id="MobiDB-lite"/>
    </source>
</evidence>
<dbReference type="CDD" id="cd16894">
    <property type="entry name" value="MltD-like"/>
    <property type="match status" value="1"/>
</dbReference>
<gene>
    <name evidence="5" type="ORF">ALQ53_101354</name>
</gene>
<dbReference type="EMBL" id="RBPH01000091">
    <property type="protein sequence ID" value="RMN82950.1"/>
    <property type="molecule type" value="Genomic_DNA"/>
</dbReference>
<evidence type="ECO:0000313" key="6">
    <source>
        <dbReference type="Proteomes" id="UP000269335"/>
    </source>
</evidence>
<dbReference type="SUPFAM" id="SSF53955">
    <property type="entry name" value="Lysozyme-like"/>
    <property type="match status" value="1"/>
</dbReference>
<dbReference type="AlphaFoldDB" id="A0AB37QB42"/>
<dbReference type="InterPro" id="IPR000189">
    <property type="entry name" value="Transglyc_AS"/>
</dbReference>
<accession>A0AB37QB42</accession>
<dbReference type="Pfam" id="PF01464">
    <property type="entry name" value="SLT"/>
    <property type="match status" value="1"/>
</dbReference>
<dbReference type="Proteomes" id="UP000269335">
    <property type="component" value="Unassembled WGS sequence"/>
</dbReference>
<comment type="caution">
    <text evidence="5">The sequence shown here is derived from an EMBL/GenBank/DDBJ whole genome shotgun (WGS) entry which is preliminary data.</text>
</comment>
<dbReference type="Gene3D" id="1.10.530.10">
    <property type="match status" value="1"/>
</dbReference>
<evidence type="ECO:0000259" key="4">
    <source>
        <dbReference type="Pfam" id="PF06474"/>
    </source>
</evidence>